<dbReference type="AlphaFoldDB" id="A0A7M2QNN2"/>
<protein>
    <submittedName>
        <fullName evidence="1">Portal (Connector) protein</fullName>
    </submittedName>
</protein>
<proteinExistence type="predicted"/>
<organism evidence="1">
    <name type="scientific">feces metagenome</name>
    <dbReference type="NCBI Taxonomy" id="1861841"/>
    <lineage>
        <taxon>unclassified sequences</taxon>
        <taxon>metagenomes</taxon>
        <taxon>organismal metagenomes</taxon>
    </lineage>
</organism>
<reference evidence="1" key="1">
    <citation type="submission" date="2020-09" db="EMBL/GenBank/DDBJ databases">
        <authorList>
            <person name="Eze J.U."/>
            <person name="Rahube T.O."/>
        </authorList>
    </citation>
    <scope>NUCLEOTIDE SEQUENCE</scope>
</reference>
<sequence>MRNYSNEGAILADNKITLSSVRKALTDVFKDARGDHDNILLSALAVQGGGGGYLFSRASAPAALAGFLTNNSGKDDGQSCVVDGSRYIFDEATLPEDRLQRYPILEEMSVYSTIATALNIHITHALSYDKKTGQTFSISPVNNGNEADYKEAQTLCDELMNDIGKTINKEVAGWAYIMAVFGVAYIRPHAIEGIGIKSFECSYYSLPYFVKEFEVAGNLAGFSGDYLKDATGKMVYADPWSLIPMKIPYWRPKGNQMPVYYGTRPYSLLDDPETRMPVETQNYGTSLLEYAYEPYINLRSAIRSLKASRFNASKIDRIIGLAMNSLDPVKAADYSRTISQTLKRAADLMEKRAKGANNMPTVTNTLLPIMGDGKGQMTIDTQTIQADINGIEDVLTYMRQLAAALGLDYTLLGWADQMSGGLGEGGFLRTAIQAAMRAAWIQQGVEEFIQRAIDIHLAYKHGKVYPEGERPYKIDFHSVNTALQQEHNDNRDAQANYATVITQILDAISNNPVLANSEAFKRYLCCDILEIDESTSDALVAELKAKRDEDDSMMDSIIKSTPEELAHILESVFKEGQNND</sequence>
<name>A0A7M2QNN2_9ZZZZ</name>
<evidence type="ECO:0000313" key="1">
    <source>
        <dbReference type="EMBL" id="QOV05686.1"/>
    </source>
</evidence>
<dbReference type="EMBL" id="MT993629">
    <property type="protein sequence ID" value="QOV05686.1"/>
    <property type="molecule type" value="Genomic_DNA"/>
</dbReference>
<accession>A0A7M2QNN2</accession>